<feature type="region of interest" description="Disordered" evidence="1">
    <location>
        <begin position="1"/>
        <end position="91"/>
    </location>
</feature>
<feature type="compositionally biased region" description="Basic and acidic residues" evidence="1">
    <location>
        <begin position="64"/>
        <end position="73"/>
    </location>
</feature>
<accession>A0ABV0SZV4</accession>
<proteinExistence type="predicted"/>
<keyword evidence="3" id="KW-1185">Reference proteome</keyword>
<protein>
    <submittedName>
        <fullName evidence="2">Uncharacterized protein</fullName>
    </submittedName>
</protein>
<gene>
    <name evidence="2" type="ORF">ILYODFUR_024581</name>
</gene>
<feature type="compositionally biased region" description="Basic and acidic residues" evidence="1">
    <location>
        <begin position="24"/>
        <end position="42"/>
    </location>
</feature>
<sequence>MEDISRTLKPGSHKETLKAGSRGEALKPEHRGAQEQEHEVDSSGHSLKNSRTGGKGASSNSLKRGAEFGDRRQLGTGSGTWKQLGEGSGAFRQQRRAGLGALPTTFVTAFTLKCHNVIL</sequence>
<reference evidence="2 3" key="1">
    <citation type="submission" date="2021-06" db="EMBL/GenBank/DDBJ databases">
        <authorList>
            <person name="Palmer J.M."/>
        </authorList>
    </citation>
    <scope>NUCLEOTIDE SEQUENCE [LARGE SCALE GENOMIC DNA]</scope>
    <source>
        <strain evidence="3">if_2019</strain>
        <tissue evidence="2">Muscle</tissue>
    </source>
</reference>
<feature type="compositionally biased region" description="Basic and acidic residues" evidence="1">
    <location>
        <begin position="1"/>
        <end position="17"/>
    </location>
</feature>
<evidence type="ECO:0000313" key="2">
    <source>
        <dbReference type="EMBL" id="MEQ2226150.1"/>
    </source>
</evidence>
<dbReference type="EMBL" id="JAHRIQ010014510">
    <property type="protein sequence ID" value="MEQ2226150.1"/>
    <property type="molecule type" value="Genomic_DNA"/>
</dbReference>
<evidence type="ECO:0000313" key="3">
    <source>
        <dbReference type="Proteomes" id="UP001482620"/>
    </source>
</evidence>
<feature type="compositionally biased region" description="Polar residues" evidence="1">
    <location>
        <begin position="43"/>
        <end position="62"/>
    </location>
</feature>
<dbReference type="Proteomes" id="UP001482620">
    <property type="component" value="Unassembled WGS sequence"/>
</dbReference>
<evidence type="ECO:0000256" key="1">
    <source>
        <dbReference type="SAM" id="MobiDB-lite"/>
    </source>
</evidence>
<comment type="caution">
    <text evidence="2">The sequence shown here is derived from an EMBL/GenBank/DDBJ whole genome shotgun (WGS) entry which is preliminary data.</text>
</comment>
<organism evidence="2 3">
    <name type="scientific">Ilyodon furcidens</name>
    <name type="common">goldbreast splitfin</name>
    <dbReference type="NCBI Taxonomy" id="33524"/>
    <lineage>
        <taxon>Eukaryota</taxon>
        <taxon>Metazoa</taxon>
        <taxon>Chordata</taxon>
        <taxon>Craniata</taxon>
        <taxon>Vertebrata</taxon>
        <taxon>Euteleostomi</taxon>
        <taxon>Actinopterygii</taxon>
        <taxon>Neopterygii</taxon>
        <taxon>Teleostei</taxon>
        <taxon>Neoteleostei</taxon>
        <taxon>Acanthomorphata</taxon>
        <taxon>Ovalentaria</taxon>
        <taxon>Atherinomorphae</taxon>
        <taxon>Cyprinodontiformes</taxon>
        <taxon>Goodeidae</taxon>
        <taxon>Ilyodon</taxon>
    </lineage>
</organism>
<name>A0ABV0SZV4_9TELE</name>